<accession>A0A505IDS1</accession>
<proteinExistence type="predicted"/>
<dbReference type="VEuPathDB" id="FungiDB:ATCC64974_67190"/>
<dbReference type="VEuPathDB" id="FungiDB:ASPNIDRAFT2_1145867"/>
<dbReference type="PANTHER" id="PTHR38118:SF2">
    <property type="entry name" value="CDP-ALCOHOL PHOSPHATIDYLTRANSFERASE PROTEIN"/>
    <property type="match status" value="1"/>
</dbReference>
<dbReference type="VEuPathDB" id="FungiDB:M747DRAFT_345357"/>
<gene>
    <name evidence="4" type="ORF">CAN33_0052720</name>
</gene>
<dbReference type="Pfam" id="PF24808">
    <property type="entry name" value="DUF7707"/>
    <property type="match status" value="1"/>
</dbReference>
<feature type="compositionally biased region" description="Polar residues" evidence="1">
    <location>
        <begin position="166"/>
        <end position="177"/>
    </location>
</feature>
<dbReference type="EMBL" id="NKJJ02000008">
    <property type="protein sequence ID" value="TPR09688.1"/>
    <property type="molecule type" value="Genomic_DNA"/>
</dbReference>
<sequence length="363" mass="38871">MLLLRPLIAIASVAGLVLSQNTSSIDPNSVPIDTRKQWCQSQTSSCPLLCYQLPNTSGSPKENTCDPKTLQYQCICSNGLSPNSSQYSQTIPYFICTEENDECVTQCNGDSSCQSDCRSQHPCGAQNPKRVNVTSTAASTTAAATTSLPPFTGVPDKGAAARPSTDLGQSLMVSNRPGSRIGLTETRGALDRLANRRIRNRRRNIRRRERARAQMTNVARRGNHALNISRRGPVHAAATSQRVQSTTVRQPVVPAAAPTSGNAIAQDTPGEQVALPVLHPLRVPVHEPERVSSVATATSDTDVTMGFEEPNIGGMAVDASQPQPVDDLISFDTLDTAEDEAVVISSHTSDIVESHCGEIFTIV</sequence>
<dbReference type="AlphaFoldDB" id="A0A505IDS1"/>
<evidence type="ECO:0000259" key="3">
    <source>
        <dbReference type="Pfam" id="PF24808"/>
    </source>
</evidence>
<name>A0A505IDS1_ASPNG</name>
<reference evidence="5" key="1">
    <citation type="submission" date="2018-10" db="EMBL/GenBank/DDBJ databases">
        <title>FDA dAtabase for Regulatory Grade micrObial Sequences (FDA-ARGOS): Supporting development and validation of Infectious Disease Dx tests.</title>
        <authorList>
            <person name="Kerrigan L."/>
            <person name="Tallon L."/>
            <person name="Sadzewicz L."/>
            <person name="Sengamalay N."/>
            <person name="Ott S."/>
            <person name="Godinez A."/>
            <person name="Nagaraj S."/>
            <person name="Vavikolanu K."/>
            <person name="Nadendla S."/>
            <person name="George J."/>
            <person name="Sichtig H."/>
        </authorList>
    </citation>
    <scope>NUCLEOTIDE SEQUENCE [LARGE SCALE GENOMIC DNA]</scope>
    <source>
        <strain evidence="5">FDAARGOS_311</strain>
    </source>
</reference>
<feature type="signal peptide" evidence="2">
    <location>
        <begin position="1"/>
        <end position="19"/>
    </location>
</feature>
<feature type="region of interest" description="Disordered" evidence="1">
    <location>
        <begin position="134"/>
        <end position="182"/>
    </location>
</feature>
<evidence type="ECO:0000313" key="4">
    <source>
        <dbReference type="EMBL" id="TPR09688.1"/>
    </source>
</evidence>
<dbReference type="VEuPathDB" id="FungiDB:M747DRAFT_309210"/>
<feature type="chain" id="PRO_5021405321" evidence="2">
    <location>
        <begin position="20"/>
        <end position="363"/>
    </location>
</feature>
<comment type="caution">
    <text evidence="4">The sequence shown here is derived from an EMBL/GenBank/DDBJ whole genome shotgun (WGS) entry which is preliminary data.</text>
</comment>
<keyword evidence="2" id="KW-0732">Signal</keyword>
<dbReference type="PANTHER" id="PTHR38118">
    <property type="entry name" value="ANCHORED CELL WALL PROTEIN 11-RELATED"/>
    <property type="match status" value="1"/>
</dbReference>
<evidence type="ECO:0000313" key="5">
    <source>
        <dbReference type="Proteomes" id="UP000197666"/>
    </source>
</evidence>
<dbReference type="VEuPathDB" id="FungiDB:ASPNIDRAFT2_1166369"/>
<dbReference type="VEuPathDB" id="FungiDB:An16g07920"/>
<protein>
    <submittedName>
        <fullName evidence="4">Endoplasmic Reticulum Oxidoreductin 1 (ERO1) family protein</fullName>
    </submittedName>
</protein>
<feature type="domain" description="DUF7707" evidence="3">
    <location>
        <begin position="24"/>
        <end position="128"/>
    </location>
</feature>
<dbReference type="InterPro" id="IPR056124">
    <property type="entry name" value="DUF7707"/>
</dbReference>
<dbReference type="VEuPathDB" id="FungiDB:An12g06140"/>
<evidence type="ECO:0000256" key="2">
    <source>
        <dbReference type="SAM" id="SignalP"/>
    </source>
</evidence>
<evidence type="ECO:0000256" key="1">
    <source>
        <dbReference type="SAM" id="MobiDB-lite"/>
    </source>
</evidence>
<feature type="compositionally biased region" description="Low complexity" evidence="1">
    <location>
        <begin position="134"/>
        <end position="147"/>
    </location>
</feature>
<dbReference type="Proteomes" id="UP000197666">
    <property type="component" value="Unassembled WGS sequence"/>
</dbReference>
<organism evidence="4 5">
    <name type="scientific">Aspergillus niger</name>
    <dbReference type="NCBI Taxonomy" id="5061"/>
    <lineage>
        <taxon>Eukaryota</taxon>
        <taxon>Fungi</taxon>
        <taxon>Dikarya</taxon>
        <taxon>Ascomycota</taxon>
        <taxon>Pezizomycotina</taxon>
        <taxon>Eurotiomycetes</taxon>
        <taxon>Eurotiomycetidae</taxon>
        <taxon>Eurotiales</taxon>
        <taxon>Aspergillaceae</taxon>
        <taxon>Aspergillus</taxon>
        <taxon>Aspergillus subgen. Circumdati</taxon>
    </lineage>
</organism>